<proteinExistence type="predicted"/>
<accession>F2IB99</accession>
<dbReference type="Proteomes" id="UP000007463">
    <property type="component" value="Chromosome"/>
</dbReference>
<evidence type="ECO:0000313" key="1">
    <source>
        <dbReference type="EMBL" id="AEA43185.1"/>
    </source>
</evidence>
<organism evidence="1 2">
    <name type="scientific">Fluviicola taffensis (strain DSM 16823 / NCIMB 13979 / RW262)</name>
    <dbReference type="NCBI Taxonomy" id="755732"/>
    <lineage>
        <taxon>Bacteria</taxon>
        <taxon>Pseudomonadati</taxon>
        <taxon>Bacteroidota</taxon>
        <taxon>Flavobacteriia</taxon>
        <taxon>Flavobacteriales</taxon>
        <taxon>Crocinitomicaceae</taxon>
        <taxon>Fluviicola</taxon>
    </lineage>
</organism>
<keyword evidence="2" id="KW-1185">Reference proteome</keyword>
<sequence length="169" mass="19555">MQFIGIGFKNSDAVNLNFIRDKAAKYDLLASKIISEGGFIEGLTDFSSHFELDCLQLAAFNADDRKASSRQISDELSEFNRVSKESSFLNFLSHEKDGFPDVYYVIFACDWNQADPTRLVRLASNELKTYFKFNNSWYLWLYNYSAKRYYPKLDLPLVLEINNKNHIGS</sequence>
<dbReference type="EMBL" id="CP002542">
    <property type="protein sequence ID" value="AEA43185.1"/>
    <property type="molecule type" value="Genomic_DNA"/>
</dbReference>
<dbReference type="KEGG" id="fte:Fluta_1190"/>
<dbReference type="HOGENOM" id="CLU_1576166_0_0_10"/>
<dbReference type="AlphaFoldDB" id="F2IB99"/>
<evidence type="ECO:0000313" key="2">
    <source>
        <dbReference type="Proteomes" id="UP000007463"/>
    </source>
</evidence>
<protein>
    <submittedName>
        <fullName evidence="1">Uncharacterized protein</fullName>
    </submittedName>
</protein>
<dbReference type="STRING" id="755732.Fluta_1190"/>
<name>F2IB99_FLUTR</name>
<reference evidence="1 2" key="1">
    <citation type="journal article" date="2011" name="Stand. Genomic Sci.">
        <title>Complete genome sequence of the gliding freshwater bacterium Fluviicola taffensis type strain (RW262).</title>
        <authorList>
            <person name="Woyke T."/>
            <person name="Chertkov O."/>
            <person name="Lapidus A."/>
            <person name="Nolan M."/>
            <person name="Lucas S."/>
            <person name="Del Rio T.G."/>
            <person name="Tice H."/>
            <person name="Cheng J.F."/>
            <person name="Tapia R."/>
            <person name="Han C."/>
            <person name="Goodwin L."/>
            <person name="Pitluck S."/>
            <person name="Liolios K."/>
            <person name="Pagani I."/>
            <person name="Ivanova N."/>
            <person name="Huntemann M."/>
            <person name="Mavromatis K."/>
            <person name="Mikhailova N."/>
            <person name="Pati A."/>
            <person name="Chen A."/>
            <person name="Palaniappan K."/>
            <person name="Land M."/>
            <person name="Hauser L."/>
            <person name="Brambilla E.M."/>
            <person name="Rohde M."/>
            <person name="Mwirichia R."/>
            <person name="Sikorski J."/>
            <person name="Tindall B.J."/>
            <person name="Goker M."/>
            <person name="Bristow J."/>
            <person name="Eisen J.A."/>
            <person name="Markowitz V."/>
            <person name="Hugenholtz P."/>
            <person name="Klenk H.P."/>
            <person name="Kyrpides N.C."/>
        </authorList>
    </citation>
    <scope>NUCLEOTIDE SEQUENCE [LARGE SCALE GENOMIC DNA]</scope>
    <source>
        <strain evidence="2">DSM 16823 / RW262 / RW262</strain>
    </source>
</reference>
<gene>
    <name evidence="1" type="ordered locus">Fluta_1190</name>
</gene>
<dbReference type="RefSeq" id="WP_013685957.1">
    <property type="nucleotide sequence ID" value="NC_015321.1"/>
</dbReference>
<reference evidence="2" key="2">
    <citation type="submission" date="2011-02" db="EMBL/GenBank/DDBJ databases">
        <title>The complete genome of Fluviicola taffensis DSM 16823.</title>
        <authorList>
            <consortium name="US DOE Joint Genome Institute (JGI-PGF)"/>
            <person name="Lucas S."/>
            <person name="Copeland A."/>
            <person name="Lapidus A."/>
            <person name="Bruce D."/>
            <person name="Goodwin L."/>
            <person name="Pitluck S."/>
            <person name="Kyrpides N."/>
            <person name="Mavromatis K."/>
            <person name="Ivanova N."/>
            <person name="Mikhailova N."/>
            <person name="Pagani I."/>
            <person name="Chertkov O."/>
            <person name="Detter J.C."/>
            <person name="Han C."/>
            <person name="Tapia R."/>
            <person name="Land M."/>
            <person name="Hauser L."/>
            <person name="Markowitz V."/>
            <person name="Cheng J.-F."/>
            <person name="Hugenholtz P."/>
            <person name="Woyke T."/>
            <person name="Wu D."/>
            <person name="Tindall B."/>
            <person name="Pomrenke H.G."/>
            <person name="Brambilla E."/>
            <person name="Klenk H.-P."/>
            <person name="Eisen J.A."/>
        </authorList>
    </citation>
    <scope>NUCLEOTIDE SEQUENCE [LARGE SCALE GENOMIC DNA]</scope>
    <source>
        <strain evidence="2">DSM 16823 / RW262 / RW262</strain>
    </source>
</reference>